<evidence type="ECO:0000313" key="3">
    <source>
        <dbReference type="EMBL" id="CAI4215419.1"/>
    </source>
</evidence>
<evidence type="ECO:0000313" key="4">
    <source>
        <dbReference type="Proteomes" id="UP000838763"/>
    </source>
</evidence>
<feature type="transmembrane region" description="Helical" evidence="1">
    <location>
        <begin position="99"/>
        <end position="122"/>
    </location>
</feature>
<keyword evidence="1" id="KW-0812">Transmembrane</keyword>
<feature type="transmembrane region" description="Helical" evidence="1">
    <location>
        <begin position="66"/>
        <end position="87"/>
    </location>
</feature>
<name>A0A9P1H3T6_9PEZI</name>
<keyword evidence="2" id="KW-0732">Signal</keyword>
<organism evidence="3 4">
    <name type="scientific">Parascedosporium putredinis</name>
    <dbReference type="NCBI Taxonomy" id="1442378"/>
    <lineage>
        <taxon>Eukaryota</taxon>
        <taxon>Fungi</taxon>
        <taxon>Dikarya</taxon>
        <taxon>Ascomycota</taxon>
        <taxon>Pezizomycotina</taxon>
        <taxon>Sordariomycetes</taxon>
        <taxon>Hypocreomycetidae</taxon>
        <taxon>Microascales</taxon>
        <taxon>Microascaceae</taxon>
        <taxon>Parascedosporium</taxon>
    </lineage>
</organism>
<proteinExistence type="predicted"/>
<dbReference type="EMBL" id="CALLCH030000012">
    <property type="protein sequence ID" value="CAI4215419.1"/>
    <property type="molecule type" value="Genomic_DNA"/>
</dbReference>
<feature type="signal peptide" evidence="2">
    <location>
        <begin position="1"/>
        <end position="21"/>
    </location>
</feature>
<evidence type="ECO:0000256" key="2">
    <source>
        <dbReference type="SAM" id="SignalP"/>
    </source>
</evidence>
<dbReference type="AlphaFoldDB" id="A0A9P1H3T6"/>
<dbReference type="Proteomes" id="UP000838763">
    <property type="component" value="Unassembled WGS sequence"/>
</dbReference>
<comment type="caution">
    <text evidence="3">The sequence shown here is derived from an EMBL/GenBank/DDBJ whole genome shotgun (WGS) entry which is preliminary data.</text>
</comment>
<gene>
    <name evidence="3" type="ORF">PPNO1_LOCUS5129</name>
</gene>
<protein>
    <submittedName>
        <fullName evidence="3">Uncharacterized protein</fullName>
    </submittedName>
</protein>
<evidence type="ECO:0000256" key="1">
    <source>
        <dbReference type="SAM" id="Phobius"/>
    </source>
</evidence>
<accession>A0A9P1H3T6</accession>
<sequence length="161" mass="17015">MTRVLVYAGLLVFSIAATVMTVLPSASTAAAPTSATPCQTFPTDEQCDAASDDKGRFCHLWRSAGFLANLAVAVQLVTVVAYVFVVAGGKQKRDQGWKVLAGLLTAVAVLEYFIIGIVSYAYDNDEQFLIPGWSLDTSWILCILSASLSVASAIALSSTVT</sequence>
<keyword evidence="1" id="KW-1133">Transmembrane helix</keyword>
<feature type="chain" id="PRO_5040291158" evidence="2">
    <location>
        <begin position="22"/>
        <end position="161"/>
    </location>
</feature>
<feature type="transmembrane region" description="Helical" evidence="1">
    <location>
        <begin position="137"/>
        <end position="156"/>
    </location>
</feature>
<reference evidence="3" key="1">
    <citation type="submission" date="2022-11" db="EMBL/GenBank/DDBJ databases">
        <authorList>
            <person name="Scott C."/>
            <person name="Bruce N."/>
        </authorList>
    </citation>
    <scope>NUCLEOTIDE SEQUENCE</scope>
</reference>
<keyword evidence="1" id="KW-0472">Membrane</keyword>
<keyword evidence="4" id="KW-1185">Reference proteome</keyword>